<dbReference type="GO" id="GO:0030170">
    <property type="term" value="F:pyridoxal phosphate binding"/>
    <property type="evidence" value="ECO:0007669"/>
    <property type="project" value="InterPro"/>
</dbReference>
<evidence type="ECO:0000313" key="8">
    <source>
        <dbReference type="EMBL" id="AQS59196.1"/>
    </source>
</evidence>
<proteinExistence type="inferred from homology"/>
<evidence type="ECO:0000259" key="7">
    <source>
        <dbReference type="Pfam" id="PF00155"/>
    </source>
</evidence>
<gene>
    <name evidence="8" type="ORF">B0537_08970</name>
</gene>
<evidence type="ECO:0000256" key="2">
    <source>
        <dbReference type="ARBA" id="ARBA00007441"/>
    </source>
</evidence>
<evidence type="ECO:0000256" key="1">
    <source>
        <dbReference type="ARBA" id="ARBA00001933"/>
    </source>
</evidence>
<dbReference type="Pfam" id="PF00155">
    <property type="entry name" value="Aminotran_1_2"/>
    <property type="match status" value="1"/>
</dbReference>
<keyword evidence="6" id="KW-0663">Pyridoxal phosphate</keyword>
<dbReference type="SUPFAM" id="SSF53383">
    <property type="entry name" value="PLP-dependent transferases"/>
    <property type="match status" value="1"/>
</dbReference>
<dbReference type="InterPro" id="IPR050859">
    <property type="entry name" value="Class-I_PLP-dep_aminotransf"/>
</dbReference>
<evidence type="ECO:0000256" key="5">
    <source>
        <dbReference type="ARBA" id="ARBA00022679"/>
    </source>
</evidence>
<dbReference type="RefSeq" id="WP_077714265.1">
    <property type="nucleotide sequence ID" value="NZ_CP019698.1"/>
</dbReference>
<accession>A0A1S6IWQ6</accession>
<dbReference type="PANTHER" id="PTHR42790">
    <property type="entry name" value="AMINOTRANSFERASE"/>
    <property type="match status" value="1"/>
</dbReference>
<feature type="domain" description="Aminotransferase class I/classII large" evidence="7">
    <location>
        <begin position="41"/>
        <end position="383"/>
    </location>
</feature>
<protein>
    <submittedName>
        <fullName evidence="8">Aminotransferase</fullName>
    </submittedName>
</protein>
<dbReference type="InterPro" id="IPR015421">
    <property type="entry name" value="PyrdxlP-dep_Trfase_major"/>
</dbReference>
<evidence type="ECO:0000313" key="9">
    <source>
        <dbReference type="Proteomes" id="UP000189464"/>
    </source>
</evidence>
<comment type="similarity">
    <text evidence="2">Belongs to the class-I pyridoxal-phosphate-dependent aminotransferase family.</text>
</comment>
<keyword evidence="4 8" id="KW-0032">Aminotransferase</keyword>
<evidence type="ECO:0000256" key="3">
    <source>
        <dbReference type="ARBA" id="ARBA00011738"/>
    </source>
</evidence>
<dbReference type="FunFam" id="3.40.640.10:FF:000053">
    <property type="entry name" value="Aminotransferase, class I"/>
    <property type="match status" value="1"/>
</dbReference>
<name>A0A1S6IWQ6_9FIRM</name>
<dbReference type="KEGG" id="dfg:B0537_08970"/>
<dbReference type="InterPro" id="IPR004839">
    <property type="entry name" value="Aminotransferase_I/II_large"/>
</dbReference>
<reference evidence="8 9" key="1">
    <citation type="journal article" date="2016" name="Int. J. Syst. Evol. Microbiol.">
        <title>Desulfotomaculum ferrireducens sp. nov., a moderately thermophilic sulfate-reducing and dissimilatory Fe(III)-reducing bacterium isolated from compost.</title>
        <authorList>
            <person name="Yang G."/>
            <person name="Guo J."/>
            <person name="Zhuang L."/>
            <person name="Yuan Y."/>
            <person name="Zhou S."/>
        </authorList>
    </citation>
    <scope>NUCLEOTIDE SEQUENCE [LARGE SCALE GENOMIC DNA]</scope>
    <source>
        <strain evidence="8 9">GSS09</strain>
    </source>
</reference>
<dbReference type="GO" id="GO:1901605">
    <property type="term" value="P:alpha-amino acid metabolic process"/>
    <property type="evidence" value="ECO:0007669"/>
    <property type="project" value="TreeGrafter"/>
</dbReference>
<comment type="subunit">
    <text evidence="3">Homodimer.</text>
</comment>
<dbReference type="PANTHER" id="PTHR42790:SF19">
    <property type="entry name" value="KYNURENINE_ALPHA-AMINOADIPATE AMINOTRANSFERASE, MITOCHONDRIAL"/>
    <property type="match status" value="1"/>
</dbReference>
<dbReference type="Gene3D" id="3.40.640.10">
    <property type="entry name" value="Type I PLP-dependent aspartate aminotransferase-like (Major domain)"/>
    <property type="match status" value="1"/>
</dbReference>
<keyword evidence="9" id="KW-1185">Reference proteome</keyword>
<dbReference type="CDD" id="cd00609">
    <property type="entry name" value="AAT_like"/>
    <property type="match status" value="1"/>
</dbReference>
<dbReference type="STRING" id="1833852.B0537_08970"/>
<keyword evidence="5 8" id="KW-0808">Transferase</keyword>
<dbReference type="InterPro" id="IPR015422">
    <property type="entry name" value="PyrdxlP-dep_Trfase_small"/>
</dbReference>
<dbReference type="GO" id="GO:0008483">
    <property type="term" value="F:transaminase activity"/>
    <property type="evidence" value="ECO:0007669"/>
    <property type="project" value="UniProtKB-KW"/>
</dbReference>
<dbReference type="Gene3D" id="3.90.1150.10">
    <property type="entry name" value="Aspartate Aminotransferase, domain 1"/>
    <property type="match status" value="1"/>
</dbReference>
<dbReference type="AlphaFoldDB" id="A0A1S6IWQ6"/>
<comment type="cofactor">
    <cofactor evidence="1">
        <name>pyridoxal 5'-phosphate</name>
        <dbReference type="ChEBI" id="CHEBI:597326"/>
    </cofactor>
</comment>
<dbReference type="Proteomes" id="UP000189464">
    <property type="component" value="Chromosome"/>
</dbReference>
<dbReference type="OrthoDB" id="9808770at2"/>
<evidence type="ECO:0000256" key="4">
    <source>
        <dbReference type="ARBA" id="ARBA00022576"/>
    </source>
</evidence>
<dbReference type="EMBL" id="CP019698">
    <property type="protein sequence ID" value="AQS59196.1"/>
    <property type="molecule type" value="Genomic_DNA"/>
</dbReference>
<sequence>MKYSFAERVNLMQSSAIREILKVTEQPEMISFAGGLPAPELFPLEEMREAFNHVLSSDASVLQYSTTEGYLPLREYIQQRMQDKGISTTPGNILITNGSQQALDLLAKLLINPGDVVLVEKPSYLGALQVFRSYQPQFMDIPTDDEGIQVAALEQAIKEHKPKFIYLTPTFKNPTGVTLSSERRRAVAKIVQENEVLLIEDDPYGELRFYGEPVPPIKSYDETGWVVYLSTFSKTIAPGLRLGWVVADEELMKKLVLAKQGTDLHTGTLVQRAAYYYLTNYNVSDHVQRICLEYGRRRDVMLKEMAECFPSSVSCTKPQGGMFLWVTLPEHLDSVKLLTRAIEEKVAYVPGAPFYSKDACFNTLRLNYSNSTPDKIKSGIRRLAKIF</sequence>
<dbReference type="InterPro" id="IPR015424">
    <property type="entry name" value="PyrdxlP-dep_Trfase"/>
</dbReference>
<evidence type="ECO:0000256" key="6">
    <source>
        <dbReference type="ARBA" id="ARBA00022898"/>
    </source>
</evidence>
<organism evidence="8 9">
    <name type="scientific">Desulforamulus ferrireducens</name>
    <dbReference type="NCBI Taxonomy" id="1833852"/>
    <lineage>
        <taxon>Bacteria</taxon>
        <taxon>Bacillati</taxon>
        <taxon>Bacillota</taxon>
        <taxon>Clostridia</taxon>
        <taxon>Eubacteriales</taxon>
        <taxon>Peptococcaceae</taxon>
        <taxon>Desulforamulus</taxon>
    </lineage>
</organism>